<proteinExistence type="predicted"/>
<evidence type="ECO:0000256" key="1">
    <source>
        <dbReference type="SAM" id="MobiDB-lite"/>
    </source>
</evidence>
<accession>A0AAV2LRS7</accession>
<keyword evidence="3" id="KW-1185">Reference proteome</keyword>
<sequence>MLAPESASARLSSAASCGYSGSGCGAVRAKRLSVRLQRASAVGQESERSRKQQANISGVRGQRLPACNPIKERLSSGGGPGFGSTAPAEGVGTPRKLTLYNLSKMLEATNSNMITKYYDLLVCFD</sequence>
<evidence type="ECO:0000313" key="2">
    <source>
        <dbReference type="EMBL" id="CAL1603908.1"/>
    </source>
</evidence>
<gene>
    <name evidence="2" type="ORF">KC01_LOCUS31507</name>
</gene>
<feature type="region of interest" description="Disordered" evidence="1">
    <location>
        <begin position="39"/>
        <end position="60"/>
    </location>
</feature>
<dbReference type="Proteomes" id="UP001497482">
    <property type="component" value="Chromosome 4"/>
</dbReference>
<evidence type="ECO:0000313" key="3">
    <source>
        <dbReference type="Proteomes" id="UP001497482"/>
    </source>
</evidence>
<organism evidence="2 3">
    <name type="scientific">Knipowitschia caucasica</name>
    <name type="common">Caucasian dwarf goby</name>
    <name type="synonym">Pomatoschistus caucasicus</name>
    <dbReference type="NCBI Taxonomy" id="637954"/>
    <lineage>
        <taxon>Eukaryota</taxon>
        <taxon>Metazoa</taxon>
        <taxon>Chordata</taxon>
        <taxon>Craniata</taxon>
        <taxon>Vertebrata</taxon>
        <taxon>Euteleostomi</taxon>
        <taxon>Actinopterygii</taxon>
        <taxon>Neopterygii</taxon>
        <taxon>Teleostei</taxon>
        <taxon>Neoteleostei</taxon>
        <taxon>Acanthomorphata</taxon>
        <taxon>Gobiaria</taxon>
        <taxon>Gobiiformes</taxon>
        <taxon>Gobioidei</taxon>
        <taxon>Gobiidae</taxon>
        <taxon>Gobiinae</taxon>
        <taxon>Knipowitschia</taxon>
    </lineage>
</organism>
<dbReference type="EMBL" id="OZ035826">
    <property type="protein sequence ID" value="CAL1603908.1"/>
    <property type="molecule type" value="Genomic_DNA"/>
</dbReference>
<protein>
    <submittedName>
        <fullName evidence="2">Uncharacterized protein</fullName>
    </submittedName>
</protein>
<dbReference type="AlphaFoldDB" id="A0AAV2LRS7"/>
<name>A0AAV2LRS7_KNICA</name>
<reference evidence="2 3" key="1">
    <citation type="submission" date="2024-04" db="EMBL/GenBank/DDBJ databases">
        <authorList>
            <person name="Waldvogel A.-M."/>
            <person name="Schoenle A."/>
        </authorList>
    </citation>
    <scope>NUCLEOTIDE SEQUENCE [LARGE SCALE GENOMIC DNA]</scope>
</reference>